<evidence type="ECO:0000256" key="1">
    <source>
        <dbReference type="ARBA" id="ARBA00003330"/>
    </source>
</evidence>
<evidence type="ECO:0000313" key="13">
    <source>
        <dbReference type="EMBL" id="BEP29555.1"/>
    </source>
</evidence>
<keyword evidence="4" id="KW-0049">Antioxidant</keyword>
<dbReference type="EC" id="1.11.1.24" evidence="2"/>
<feature type="domain" description="Thioredoxin" evidence="12">
    <location>
        <begin position="3"/>
        <end position="176"/>
    </location>
</feature>
<evidence type="ECO:0000256" key="5">
    <source>
        <dbReference type="ARBA" id="ARBA00023002"/>
    </source>
</evidence>
<gene>
    <name evidence="13" type="ORF">HLPR_18860</name>
</gene>
<organism evidence="13 14">
    <name type="scientific">Helicovermis profundi</name>
    <dbReference type="NCBI Taxonomy" id="3065157"/>
    <lineage>
        <taxon>Bacteria</taxon>
        <taxon>Bacillati</taxon>
        <taxon>Bacillota</taxon>
        <taxon>Clostridia</taxon>
        <taxon>Helicovermis</taxon>
    </lineage>
</organism>
<dbReference type="RefSeq" id="WP_338535182.1">
    <property type="nucleotide sequence ID" value="NZ_AP028654.1"/>
</dbReference>
<dbReference type="InterPro" id="IPR000866">
    <property type="entry name" value="AhpC/TSA"/>
</dbReference>
<evidence type="ECO:0000313" key="14">
    <source>
        <dbReference type="Proteomes" id="UP001321786"/>
    </source>
</evidence>
<evidence type="ECO:0000256" key="9">
    <source>
        <dbReference type="ARBA" id="ARBA00038489"/>
    </source>
</evidence>
<evidence type="ECO:0000256" key="3">
    <source>
        <dbReference type="ARBA" id="ARBA00022559"/>
    </source>
</evidence>
<evidence type="ECO:0000256" key="6">
    <source>
        <dbReference type="ARBA" id="ARBA00023157"/>
    </source>
</evidence>
<dbReference type="InterPro" id="IPR050924">
    <property type="entry name" value="Peroxiredoxin_BCP/PrxQ"/>
</dbReference>
<comment type="catalytic activity">
    <reaction evidence="11">
        <text>a hydroperoxide + [thioredoxin]-dithiol = an alcohol + [thioredoxin]-disulfide + H2O</text>
        <dbReference type="Rhea" id="RHEA:62620"/>
        <dbReference type="Rhea" id="RHEA-COMP:10698"/>
        <dbReference type="Rhea" id="RHEA-COMP:10700"/>
        <dbReference type="ChEBI" id="CHEBI:15377"/>
        <dbReference type="ChEBI" id="CHEBI:29950"/>
        <dbReference type="ChEBI" id="CHEBI:30879"/>
        <dbReference type="ChEBI" id="CHEBI:35924"/>
        <dbReference type="ChEBI" id="CHEBI:50058"/>
        <dbReference type="EC" id="1.11.1.24"/>
    </reaction>
</comment>
<keyword evidence="5" id="KW-0560">Oxidoreductase</keyword>
<dbReference type="PANTHER" id="PTHR42801">
    <property type="entry name" value="THIOREDOXIN-DEPENDENT PEROXIDE REDUCTASE"/>
    <property type="match status" value="1"/>
</dbReference>
<accession>A0AAU9EWS4</accession>
<name>A0AAU9EWS4_9FIRM</name>
<dbReference type="InterPro" id="IPR036249">
    <property type="entry name" value="Thioredoxin-like_sf"/>
</dbReference>
<sequence>MRLKENSTCPIFKVKDIKGQDIDLRNYKGKYTLVSFYRYASCPLCNLRISELIENEPLLKEKGLSMIAFFESSNDTLNKYMEKQKSPFPIIGDPKRKIYKNFGVEASLLGYIIGGLNLKRMSKAFSKGFKLGKSDGIKTLLPADFLLDSNHKIIRAYYGKDIGDHLPIEELFALIR</sequence>
<dbReference type="GO" id="GO:0045454">
    <property type="term" value="P:cell redox homeostasis"/>
    <property type="evidence" value="ECO:0007669"/>
    <property type="project" value="TreeGrafter"/>
</dbReference>
<dbReference type="PROSITE" id="PS51352">
    <property type="entry name" value="THIOREDOXIN_2"/>
    <property type="match status" value="1"/>
</dbReference>
<comment type="similarity">
    <text evidence="9">Belongs to the peroxiredoxin family. BCP/PrxQ subfamily.</text>
</comment>
<dbReference type="GO" id="GO:0034599">
    <property type="term" value="P:cellular response to oxidative stress"/>
    <property type="evidence" value="ECO:0007669"/>
    <property type="project" value="TreeGrafter"/>
</dbReference>
<keyword evidence="7" id="KW-0676">Redox-active center</keyword>
<evidence type="ECO:0000256" key="10">
    <source>
        <dbReference type="ARBA" id="ARBA00041373"/>
    </source>
</evidence>
<evidence type="ECO:0000256" key="8">
    <source>
        <dbReference type="ARBA" id="ARBA00032824"/>
    </source>
</evidence>
<dbReference type="PANTHER" id="PTHR42801:SF4">
    <property type="entry name" value="AHPC_TSA FAMILY PROTEIN"/>
    <property type="match status" value="1"/>
</dbReference>
<dbReference type="GO" id="GO:0008379">
    <property type="term" value="F:thioredoxin peroxidase activity"/>
    <property type="evidence" value="ECO:0007669"/>
    <property type="project" value="TreeGrafter"/>
</dbReference>
<dbReference type="InterPro" id="IPR013766">
    <property type="entry name" value="Thioredoxin_domain"/>
</dbReference>
<evidence type="ECO:0000256" key="2">
    <source>
        <dbReference type="ARBA" id="ARBA00013017"/>
    </source>
</evidence>
<dbReference type="GO" id="GO:0005737">
    <property type="term" value="C:cytoplasm"/>
    <property type="evidence" value="ECO:0007669"/>
    <property type="project" value="TreeGrafter"/>
</dbReference>
<dbReference type="Proteomes" id="UP001321786">
    <property type="component" value="Chromosome"/>
</dbReference>
<keyword evidence="14" id="KW-1185">Reference proteome</keyword>
<evidence type="ECO:0000256" key="11">
    <source>
        <dbReference type="ARBA" id="ARBA00049091"/>
    </source>
</evidence>
<dbReference type="AlphaFoldDB" id="A0AAU9EWS4"/>
<evidence type="ECO:0000256" key="4">
    <source>
        <dbReference type="ARBA" id="ARBA00022862"/>
    </source>
</evidence>
<dbReference type="SUPFAM" id="SSF52833">
    <property type="entry name" value="Thioredoxin-like"/>
    <property type="match status" value="1"/>
</dbReference>
<keyword evidence="6" id="KW-1015">Disulfide bond</keyword>
<dbReference type="Pfam" id="PF00578">
    <property type="entry name" value="AhpC-TSA"/>
    <property type="match status" value="1"/>
</dbReference>
<keyword evidence="3" id="KW-0575">Peroxidase</keyword>
<reference evidence="13 14" key="1">
    <citation type="submission" date="2023-08" db="EMBL/GenBank/DDBJ databases">
        <title>Helicovermis profunda gen. nov., sp. nov., a novel mesophilic, fermentative bacterium within the Bacillota from a deep-sea hydrothermal vent chimney.</title>
        <authorList>
            <person name="Miyazaki U."/>
            <person name="Mizutani D."/>
            <person name="Hashimoto Y."/>
            <person name="Tame A."/>
            <person name="Sawayama S."/>
            <person name="Miyazaki J."/>
            <person name="Takai K."/>
            <person name="Nakagawa S."/>
        </authorList>
    </citation>
    <scope>NUCLEOTIDE SEQUENCE [LARGE SCALE GENOMIC DNA]</scope>
    <source>
        <strain evidence="13 14">S502</strain>
    </source>
</reference>
<comment type="function">
    <text evidence="1">Thiol-specific peroxidase that catalyzes the reduction of hydrogen peroxide and organic hydroperoxides to water and alcohols, respectively. Plays a role in cell protection against oxidative stress by detoxifying peroxides and as sensor of hydrogen peroxide-mediated signaling events.</text>
</comment>
<dbReference type="Gene3D" id="3.40.30.10">
    <property type="entry name" value="Glutaredoxin"/>
    <property type="match status" value="1"/>
</dbReference>
<evidence type="ECO:0000259" key="12">
    <source>
        <dbReference type="PROSITE" id="PS51352"/>
    </source>
</evidence>
<protein>
    <recommendedName>
        <fullName evidence="2">thioredoxin-dependent peroxiredoxin</fullName>
        <ecNumber evidence="2">1.11.1.24</ecNumber>
    </recommendedName>
    <alternativeName>
        <fullName evidence="10">Bacterioferritin comigratory protein</fullName>
    </alternativeName>
    <alternativeName>
        <fullName evidence="8">Thioredoxin peroxidase</fullName>
    </alternativeName>
</protein>
<dbReference type="EMBL" id="AP028654">
    <property type="protein sequence ID" value="BEP29555.1"/>
    <property type="molecule type" value="Genomic_DNA"/>
</dbReference>
<evidence type="ECO:0000256" key="7">
    <source>
        <dbReference type="ARBA" id="ARBA00023284"/>
    </source>
</evidence>
<dbReference type="KEGG" id="hprf:HLPR_18860"/>
<proteinExistence type="inferred from homology"/>